<dbReference type="NCBIfam" id="NF047864">
    <property type="entry name" value="CBU_0592_membra"/>
    <property type="match status" value="1"/>
</dbReference>
<feature type="domain" description="CBU-0592-like" evidence="2">
    <location>
        <begin position="9"/>
        <end position="81"/>
    </location>
</feature>
<gene>
    <name evidence="3" type="ORF">QM524_02785</name>
</gene>
<dbReference type="RefSeq" id="WP_283343381.1">
    <property type="nucleotide sequence ID" value="NZ_JASHIF010000002.1"/>
</dbReference>
<feature type="transmembrane region" description="Helical" evidence="1">
    <location>
        <begin position="37"/>
        <end position="55"/>
    </location>
</feature>
<sequence length="83" mass="9134">MLWTDILVEALGWIGSVLIVGAYALNIQGKLRADQPLYIWSNMIGGIFFVVNTIAHKAYPSALVNVIWVAIAVYSIVKTKRAS</sequence>
<keyword evidence="1" id="KW-0472">Membrane</keyword>
<name>A0ABT6Y3I3_9BACT</name>
<feature type="transmembrane region" description="Helical" evidence="1">
    <location>
        <begin position="6"/>
        <end position="25"/>
    </location>
</feature>
<proteinExistence type="predicted"/>
<dbReference type="EMBL" id="JASHIF010000002">
    <property type="protein sequence ID" value="MDI9858127.1"/>
    <property type="molecule type" value="Genomic_DNA"/>
</dbReference>
<reference evidence="3 4" key="1">
    <citation type="submission" date="2023-05" db="EMBL/GenBank/DDBJ databases">
        <title>Novel species of genus Flectobacillus isolated from stream in China.</title>
        <authorList>
            <person name="Lu H."/>
        </authorList>
    </citation>
    <scope>NUCLEOTIDE SEQUENCE [LARGE SCALE GENOMIC DNA]</scope>
    <source>
        <strain evidence="3 4">KCTC 42575</strain>
    </source>
</reference>
<keyword evidence="1" id="KW-0812">Transmembrane</keyword>
<keyword evidence="4" id="KW-1185">Reference proteome</keyword>
<dbReference type="Pfam" id="PF26604">
    <property type="entry name" value="CBU_0592"/>
    <property type="match status" value="1"/>
</dbReference>
<evidence type="ECO:0000313" key="3">
    <source>
        <dbReference type="EMBL" id="MDI9858127.1"/>
    </source>
</evidence>
<accession>A0ABT6Y3I3</accession>
<comment type="caution">
    <text evidence="3">The sequence shown here is derived from an EMBL/GenBank/DDBJ whole genome shotgun (WGS) entry which is preliminary data.</text>
</comment>
<dbReference type="Proteomes" id="UP001236507">
    <property type="component" value="Unassembled WGS sequence"/>
</dbReference>
<organism evidence="3 4">
    <name type="scientific">Flectobacillus roseus</name>
    <dbReference type="NCBI Taxonomy" id="502259"/>
    <lineage>
        <taxon>Bacteria</taxon>
        <taxon>Pseudomonadati</taxon>
        <taxon>Bacteroidota</taxon>
        <taxon>Cytophagia</taxon>
        <taxon>Cytophagales</taxon>
        <taxon>Flectobacillaceae</taxon>
        <taxon>Flectobacillus</taxon>
    </lineage>
</organism>
<evidence type="ECO:0000256" key="1">
    <source>
        <dbReference type="SAM" id="Phobius"/>
    </source>
</evidence>
<feature type="transmembrane region" description="Helical" evidence="1">
    <location>
        <begin position="61"/>
        <end position="77"/>
    </location>
</feature>
<evidence type="ECO:0000259" key="2">
    <source>
        <dbReference type="Pfam" id="PF26604"/>
    </source>
</evidence>
<evidence type="ECO:0000313" key="4">
    <source>
        <dbReference type="Proteomes" id="UP001236507"/>
    </source>
</evidence>
<keyword evidence="1" id="KW-1133">Transmembrane helix</keyword>
<protein>
    <recommendedName>
        <fullName evidence="2">CBU-0592-like domain-containing protein</fullName>
    </recommendedName>
</protein>
<dbReference type="InterPro" id="IPR058058">
    <property type="entry name" value="CBU_0592-like"/>
</dbReference>